<evidence type="ECO:0000313" key="3">
    <source>
        <dbReference type="Proteomes" id="UP000011116"/>
    </source>
</evidence>
<name>A0A8I6YLG5_HORVV</name>
<protein>
    <submittedName>
        <fullName evidence="2">Uncharacterized protein</fullName>
    </submittedName>
</protein>
<dbReference type="KEGG" id="hvg:123410325"/>
<dbReference type="Gene3D" id="2.80.10.50">
    <property type="match status" value="1"/>
</dbReference>
<feature type="chain" id="PRO_5035155833" evidence="1">
    <location>
        <begin position="22"/>
        <end position="209"/>
    </location>
</feature>
<accession>A0A8I6YLG5</accession>
<dbReference type="InterPro" id="IPR035992">
    <property type="entry name" value="Ricin_B-like_lectins"/>
</dbReference>
<proteinExistence type="predicted"/>
<dbReference type="Gramene" id="HORVU.MOREX.r3.7HG0727350.1">
    <property type="protein sequence ID" value="HORVU.MOREX.r3.7HG0727350.1"/>
    <property type="gene ID" value="HORVU.MOREX.r3.7HG0727350"/>
</dbReference>
<dbReference type="OMA" id="WATLLMC"/>
<dbReference type="PANTHER" id="PTHR31257">
    <property type="entry name" value="RICIN B-LIKE LECTIN EULS3"/>
    <property type="match status" value="1"/>
</dbReference>
<dbReference type="SUPFAM" id="SSF50370">
    <property type="entry name" value="Ricin B-like lectins"/>
    <property type="match status" value="1"/>
</dbReference>
<keyword evidence="3" id="KW-1185">Reference proteome</keyword>
<dbReference type="AlphaFoldDB" id="A0A8I6YLG5"/>
<dbReference type="Proteomes" id="UP000011116">
    <property type="component" value="Chromosome 7H"/>
</dbReference>
<dbReference type="InterPro" id="IPR040249">
    <property type="entry name" value="Ricin_B-like_lectin_EULS3-like"/>
</dbReference>
<dbReference type="OrthoDB" id="681719at2759"/>
<dbReference type="Gramene" id="HORVU.MOREX.r2.7HG0603290.1">
    <property type="protein sequence ID" value="HORVU.MOREX.r2.7HG0603290.1"/>
    <property type="gene ID" value="HORVU.MOREX.r2.7HG0603290"/>
</dbReference>
<keyword evidence="1" id="KW-0732">Signal</keyword>
<evidence type="ECO:0000256" key="1">
    <source>
        <dbReference type="SAM" id="SignalP"/>
    </source>
</evidence>
<reference evidence="3" key="1">
    <citation type="journal article" date="2012" name="Nature">
        <title>A physical, genetic and functional sequence assembly of the barley genome.</title>
        <authorList>
            <consortium name="The International Barley Genome Sequencing Consortium"/>
            <person name="Mayer K.F."/>
            <person name="Waugh R."/>
            <person name="Brown J.W."/>
            <person name="Schulman A."/>
            <person name="Langridge P."/>
            <person name="Platzer M."/>
            <person name="Fincher G.B."/>
            <person name="Muehlbauer G.J."/>
            <person name="Sato K."/>
            <person name="Close T.J."/>
            <person name="Wise R.P."/>
            <person name="Stein N."/>
        </authorList>
    </citation>
    <scope>NUCLEOTIDE SEQUENCE [LARGE SCALE GENOMIC DNA]</scope>
    <source>
        <strain evidence="3">cv. Morex</strain>
    </source>
</reference>
<dbReference type="GeneID" id="123410325"/>
<reference evidence="2" key="2">
    <citation type="submission" date="2020-10" db="EMBL/GenBank/DDBJ databases">
        <authorList>
            <person name="Scholz U."/>
            <person name="Mascher M."/>
            <person name="Fiebig A."/>
        </authorList>
    </citation>
    <scope>NUCLEOTIDE SEQUENCE [LARGE SCALE GENOMIC DNA]</scope>
    <source>
        <strain evidence="2">cv. Morex</strain>
    </source>
</reference>
<dbReference type="RefSeq" id="XP_044959187.1">
    <property type="nucleotide sequence ID" value="XM_045103252.1"/>
</dbReference>
<gene>
    <name evidence="2" type="primary">LOC123410325</name>
</gene>
<reference evidence="2" key="3">
    <citation type="submission" date="2022-01" db="UniProtKB">
        <authorList>
            <consortium name="EnsemblPlants"/>
        </authorList>
    </citation>
    <scope>IDENTIFICATION</scope>
    <source>
        <strain evidence="2">subsp. vulgare</strain>
    </source>
</reference>
<feature type="signal peptide" evidence="1">
    <location>
        <begin position="1"/>
        <end position="21"/>
    </location>
</feature>
<dbReference type="EnsemblPlants" id="HORVU.MOREX.r3.7HG0727350.1">
    <property type="protein sequence ID" value="HORVU.MOREX.r3.7HG0727350.1"/>
    <property type="gene ID" value="HORVU.MOREX.r3.7HG0727350"/>
</dbReference>
<organism evidence="2 3">
    <name type="scientific">Hordeum vulgare subsp. vulgare</name>
    <name type="common">Domesticated barley</name>
    <dbReference type="NCBI Taxonomy" id="112509"/>
    <lineage>
        <taxon>Eukaryota</taxon>
        <taxon>Viridiplantae</taxon>
        <taxon>Streptophyta</taxon>
        <taxon>Embryophyta</taxon>
        <taxon>Tracheophyta</taxon>
        <taxon>Spermatophyta</taxon>
        <taxon>Magnoliopsida</taxon>
        <taxon>Liliopsida</taxon>
        <taxon>Poales</taxon>
        <taxon>Poaceae</taxon>
        <taxon>BOP clade</taxon>
        <taxon>Pooideae</taxon>
        <taxon>Triticodae</taxon>
        <taxon>Triticeae</taxon>
        <taxon>Hordeinae</taxon>
        <taxon>Hordeum</taxon>
    </lineage>
</organism>
<dbReference type="PANTHER" id="PTHR31257:SF17">
    <property type="entry name" value="RICIN B LECTIN DOMAIN-CONTAINING PROTEIN"/>
    <property type="match status" value="1"/>
</dbReference>
<dbReference type="SMR" id="A0A8I6YLG5"/>
<evidence type="ECO:0000313" key="2">
    <source>
        <dbReference type="EnsemblPlants" id="HORVU.MOREX.r3.7HG0727350.1"/>
    </source>
</evidence>
<sequence length="209" mass="22646">MAAAAGLVWVTLLMCVALGAGQLDRASIQKALVAAFFPEGSLPPPVRIYCREDAALNVGIDGNNNVVLVNADCSDLSQKWFPVYIRSSLDNGEIERKPFFLMNAQTSQVITIPTWSRSTGQKVGLSSPPTTLLLVNTWLQEASKQLWTPEKPTRTDGFYKLIVTNDEDASLNGLLGGVKVGTEVGIYYSSANSDNAVWKLTSSITNCYP</sequence>